<comment type="caution">
    <text evidence="1">The sequence shown here is derived from an EMBL/GenBank/DDBJ whole genome shotgun (WGS) entry which is preliminary data.</text>
</comment>
<gene>
    <name evidence="1" type="ORF">LCGC14_2739480</name>
</gene>
<evidence type="ECO:0000313" key="1">
    <source>
        <dbReference type="EMBL" id="KKK88804.1"/>
    </source>
</evidence>
<dbReference type="EMBL" id="LAZR01049794">
    <property type="protein sequence ID" value="KKK88804.1"/>
    <property type="molecule type" value="Genomic_DNA"/>
</dbReference>
<name>A0A0F9BDV2_9ZZZZ</name>
<reference evidence="1" key="1">
    <citation type="journal article" date="2015" name="Nature">
        <title>Complex archaea that bridge the gap between prokaryotes and eukaryotes.</title>
        <authorList>
            <person name="Spang A."/>
            <person name="Saw J.H."/>
            <person name="Jorgensen S.L."/>
            <person name="Zaremba-Niedzwiedzka K."/>
            <person name="Martijn J."/>
            <person name="Lind A.E."/>
            <person name="van Eijk R."/>
            <person name="Schleper C."/>
            <person name="Guy L."/>
            <person name="Ettema T.J."/>
        </authorList>
    </citation>
    <scope>NUCLEOTIDE SEQUENCE</scope>
</reference>
<proteinExistence type="predicted"/>
<accession>A0A0F9BDV2</accession>
<dbReference type="AlphaFoldDB" id="A0A0F9BDV2"/>
<organism evidence="1">
    <name type="scientific">marine sediment metagenome</name>
    <dbReference type="NCBI Taxonomy" id="412755"/>
    <lineage>
        <taxon>unclassified sequences</taxon>
        <taxon>metagenomes</taxon>
        <taxon>ecological metagenomes</taxon>
    </lineage>
</organism>
<protein>
    <submittedName>
        <fullName evidence="1">Uncharacterized protein</fullName>
    </submittedName>
</protein>
<sequence length="62" mass="7176">MTCWHILKWKLTPNPGGAHPVYQGVFGDERATRKEAVKLADEYEKKYPGCIFTVTQHKEENK</sequence>